<evidence type="ECO:0000313" key="2">
    <source>
        <dbReference type="Proteomes" id="UP000286134"/>
    </source>
</evidence>
<organism evidence="1 2">
    <name type="scientific">Erysiphe neolycopersici</name>
    <dbReference type="NCBI Taxonomy" id="212602"/>
    <lineage>
        <taxon>Eukaryota</taxon>
        <taxon>Fungi</taxon>
        <taxon>Dikarya</taxon>
        <taxon>Ascomycota</taxon>
        <taxon>Pezizomycotina</taxon>
        <taxon>Leotiomycetes</taxon>
        <taxon>Erysiphales</taxon>
        <taxon>Erysiphaceae</taxon>
        <taxon>Erysiphe</taxon>
    </lineage>
</organism>
<reference evidence="1 2" key="1">
    <citation type="journal article" date="2018" name="BMC Genomics">
        <title>Comparative genome analyses reveal sequence features reflecting distinct modes of host-adaptation between dicot and monocot powdery mildew.</title>
        <authorList>
            <person name="Wu Y."/>
            <person name="Ma X."/>
            <person name="Pan Z."/>
            <person name="Kale S.D."/>
            <person name="Song Y."/>
            <person name="King H."/>
            <person name="Zhang Q."/>
            <person name="Presley C."/>
            <person name="Deng X."/>
            <person name="Wei C.I."/>
            <person name="Xiao S."/>
        </authorList>
    </citation>
    <scope>NUCLEOTIDE SEQUENCE [LARGE SCALE GENOMIC DNA]</scope>
    <source>
        <strain evidence="1">UMSG2</strain>
    </source>
</reference>
<protein>
    <submittedName>
        <fullName evidence="1">Uncharacterized protein</fullName>
    </submittedName>
</protein>
<evidence type="ECO:0000313" key="1">
    <source>
        <dbReference type="EMBL" id="RKF60975.1"/>
    </source>
</evidence>
<dbReference type="AlphaFoldDB" id="A0A420HU64"/>
<keyword evidence="2" id="KW-1185">Reference proteome</keyword>
<sequence>MELKKNISMDNVAKLYGSNSFLFPGIHLRYSFGDKYKTKVLYDPCDETILTSNSAECHAVQPHFVLWRRNLGTSSSA</sequence>
<comment type="caution">
    <text evidence="1">The sequence shown here is derived from an EMBL/GenBank/DDBJ whole genome shotgun (WGS) entry which is preliminary data.</text>
</comment>
<gene>
    <name evidence="1" type="ORF">OnM2_046048</name>
</gene>
<accession>A0A420HU64</accession>
<proteinExistence type="predicted"/>
<dbReference type="Proteomes" id="UP000286134">
    <property type="component" value="Unassembled WGS sequence"/>
</dbReference>
<dbReference type="EMBL" id="MCFK01004607">
    <property type="protein sequence ID" value="RKF60975.1"/>
    <property type="molecule type" value="Genomic_DNA"/>
</dbReference>
<name>A0A420HU64_9PEZI</name>